<keyword evidence="3 6" id="KW-0812">Transmembrane</keyword>
<gene>
    <name evidence="8" type="ORF">ACFSY7_14795</name>
</gene>
<dbReference type="InterPro" id="IPR003856">
    <property type="entry name" value="LPS_length_determ_N"/>
</dbReference>
<evidence type="ECO:0000256" key="1">
    <source>
        <dbReference type="ARBA" id="ARBA00004651"/>
    </source>
</evidence>
<keyword evidence="5 6" id="KW-0472">Membrane</keyword>
<feature type="domain" description="Polysaccharide chain length determinant N-terminal" evidence="7">
    <location>
        <begin position="6"/>
        <end position="74"/>
    </location>
</feature>
<comment type="subcellular location">
    <subcellularLocation>
        <location evidence="1">Cell membrane</location>
        <topology evidence="1">Multi-pass membrane protein</topology>
    </subcellularLocation>
</comment>
<protein>
    <submittedName>
        <fullName evidence="8">Wzz/FepE/Etk N-terminal domain-containing protein</fullName>
    </submittedName>
</protein>
<dbReference type="EMBL" id="JBHUOR010000127">
    <property type="protein sequence ID" value="MFD2869759.1"/>
    <property type="molecule type" value="Genomic_DNA"/>
</dbReference>
<evidence type="ECO:0000256" key="2">
    <source>
        <dbReference type="ARBA" id="ARBA00022475"/>
    </source>
</evidence>
<evidence type="ECO:0000259" key="7">
    <source>
        <dbReference type="Pfam" id="PF02706"/>
    </source>
</evidence>
<evidence type="ECO:0000256" key="6">
    <source>
        <dbReference type="SAM" id="Phobius"/>
    </source>
</evidence>
<evidence type="ECO:0000256" key="5">
    <source>
        <dbReference type="ARBA" id="ARBA00023136"/>
    </source>
</evidence>
<evidence type="ECO:0000256" key="3">
    <source>
        <dbReference type="ARBA" id="ARBA00022692"/>
    </source>
</evidence>
<dbReference type="Pfam" id="PF02706">
    <property type="entry name" value="Wzz"/>
    <property type="match status" value="1"/>
</dbReference>
<keyword evidence="9" id="KW-1185">Reference proteome</keyword>
<proteinExistence type="predicted"/>
<comment type="caution">
    <text evidence="8">The sequence shown here is derived from an EMBL/GenBank/DDBJ whole genome shotgun (WGS) entry which is preliminary data.</text>
</comment>
<evidence type="ECO:0000256" key="4">
    <source>
        <dbReference type="ARBA" id="ARBA00022989"/>
    </source>
</evidence>
<dbReference type="Proteomes" id="UP001597568">
    <property type="component" value="Unassembled WGS sequence"/>
</dbReference>
<organism evidence="8 9">
    <name type="scientific">Kurthia populi</name>
    <dbReference type="NCBI Taxonomy" id="1562132"/>
    <lineage>
        <taxon>Bacteria</taxon>
        <taxon>Bacillati</taxon>
        <taxon>Bacillota</taxon>
        <taxon>Bacilli</taxon>
        <taxon>Bacillales</taxon>
        <taxon>Caryophanaceae</taxon>
        <taxon>Kurthia</taxon>
    </lineage>
</organism>
<reference evidence="9" key="1">
    <citation type="journal article" date="2019" name="Int. J. Syst. Evol. Microbiol.">
        <title>The Global Catalogue of Microorganisms (GCM) 10K type strain sequencing project: providing services to taxonomists for standard genome sequencing and annotation.</title>
        <authorList>
            <consortium name="The Broad Institute Genomics Platform"/>
            <consortium name="The Broad Institute Genome Sequencing Center for Infectious Disease"/>
            <person name="Wu L."/>
            <person name="Ma J."/>
        </authorList>
    </citation>
    <scope>NUCLEOTIDE SEQUENCE [LARGE SCALE GENOMIC DNA]</scope>
    <source>
        <strain evidence="9">KCTC 33522</strain>
    </source>
</reference>
<accession>A0ABW5Y352</accession>
<feature type="transmembrane region" description="Helical" evidence="6">
    <location>
        <begin position="21"/>
        <end position="41"/>
    </location>
</feature>
<keyword evidence="2" id="KW-1003">Cell membrane</keyword>
<evidence type="ECO:0000313" key="8">
    <source>
        <dbReference type="EMBL" id="MFD2869759.1"/>
    </source>
</evidence>
<keyword evidence="4 6" id="KW-1133">Transmembrane helix</keyword>
<name>A0ABW5Y352_9BACL</name>
<dbReference type="RefSeq" id="WP_380148360.1">
    <property type="nucleotide sequence ID" value="NZ_JBHUOR010000127.1"/>
</dbReference>
<sequence length="79" mass="8732">MSSSAISVEEIVHIVKKRFGLLLFMGLLGLAISSVITFVVVTPKYDATTQLLINKVQKGDSVNSYQETQTDLQLTFQAR</sequence>
<evidence type="ECO:0000313" key="9">
    <source>
        <dbReference type="Proteomes" id="UP001597568"/>
    </source>
</evidence>